<dbReference type="GO" id="GO:0005730">
    <property type="term" value="C:nucleolus"/>
    <property type="evidence" value="ECO:0007669"/>
    <property type="project" value="InterPro"/>
</dbReference>
<feature type="compositionally biased region" description="Basic and acidic residues" evidence="1">
    <location>
        <begin position="380"/>
        <end position="393"/>
    </location>
</feature>
<dbReference type="AlphaFoldDB" id="A0A834XNV9"/>
<dbReference type="EMBL" id="JACMRX010000006">
    <property type="protein sequence ID" value="KAF7988171.1"/>
    <property type="molecule type" value="Genomic_DNA"/>
</dbReference>
<gene>
    <name evidence="3" type="ORF">HCN44_007665</name>
</gene>
<dbReference type="SUPFAM" id="SSF50978">
    <property type="entry name" value="WD40 repeat-like"/>
    <property type="match status" value="1"/>
</dbReference>
<dbReference type="GO" id="GO:0030687">
    <property type="term" value="C:preribosome, large subunit precursor"/>
    <property type="evidence" value="ECO:0007669"/>
    <property type="project" value="TreeGrafter"/>
</dbReference>
<keyword evidence="4" id="KW-1185">Reference proteome</keyword>
<keyword evidence="2" id="KW-1133">Transmembrane helix</keyword>
<dbReference type="InterPro" id="IPR001680">
    <property type="entry name" value="WD40_rpt"/>
</dbReference>
<name>A0A834XNV9_APHGI</name>
<feature type="compositionally biased region" description="Acidic residues" evidence="1">
    <location>
        <begin position="353"/>
        <end position="379"/>
    </location>
</feature>
<dbReference type="InterPro" id="IPR036322">
    <property type="entry name" value="WD40_repeat_dom_sf"/>
</dbReference>
<organism evidence="3 4">
    <name type="scientific">Aphidius gifuensis</name>
    <name type="common">Parasitoid wasp</name>
    <dbReference type="NCBI Taxonomy" id="684658"/>
    <lineage>
        <taxon>Eukaryota</taxon>
        <taxon>Metazoa</taxon>
        <taxon>Ecdysozoa</taxon>
        <taxon>Arthropoda</taxon>
        <taxon>Hexapoda</taxon>
        <taxon>Insecta</taxon>
        <taxon>Pterygota</taxon>
        <taxon>Neoptera</taxon>
        <taxon>Endopterygota</taxon>
        <taxon>Hymenoptera</taxon>
        <taxon>Apocrita</taxon>
        <taxon>Ichneumonoidea</taxon>
        <taxon>Braconidae</taxon>
        <taxon>Aphidiinae</taxon>
        <taxon>Aphidius</taxon>
    </lineage>
</organism>
<dbReference type="Proteomes" id="UP000639338">
    <property type="component" value="Unassembled WGS sequence"/>
</dbReference>
<proteinExistence type="predicted"/>
<dbReference type="InterPro" id="IPR015943">
    <property type="entry name" value="WD40/YVTN_repeat-like_dom_sf"/>
</dbReference>
<evidence type="ECO:0008006" key="5">
    <source>
        <dbReference type="Google" id="ProtNLM"/>
    </source>
</evidence>
<evidence type="ECO:0000256" key="1">
    <source>
        <dbReference type="SAM" id="MobiDB-lite"/>
    </source>
</evidence>
<dbReference type="PANTHER" id="PTHR16038:SF4">
    <property type="entry name" value="WD REPEAT-CONTAINING PROTEIN 74"/>
    <property type="match status" value="1"/>
</dbReference>
<dbReference type="GO" id="GO:0042273">
    <property type="term" value="P:ribosomal large subunit biogenesis"/>
    <property type="evidence" value="ECO:0007669"/>
    <property type="project" value="InterPro"/>
</dbReference>
<keyword evidence="2" id="KW-0472">Membrane</keyword>
<dbReference type="SMART" id="SM00320">
    <property type="entry name" value="WD40"/>
    <property type="match status" value="4"/>
</dbReference>
<evidence type="ECO:0000313" key="3">
    <source>
        <dbReference type="EMBL" id="KAF7988171.1"/>
    </source>
</evidence>
<feature type="region of interest" description="Disordered" evidence="1">
    <location>
        <begin position="353"/>
        <end position="393"/>
    </location>
</feature>
<evidence type="ECO:0000313" key="4">
    <source>
        <dbReference type="Proteomes" id="UP000639338"/>
    </source>
</evidence>
<feature type="transmembrane region" description="Helical" evidence="2">
    <location>
        <begin position="72"/>
        <end position="97"/>
    </location>
</feature>
<keyword evidence="2" id="KW-0812">Transmembrane</keyword>
<dbReference type="InterPro" id="IPR037379">
    <property type="entry name" value="WDR74/Nsa1"/>
</dbReference>
<accession>A0A834XNV9</accession>
<dbReference type="PANTHER" id="PTHR16038">
    <property type="entry name" value="NOP SEVEN ASSOCIATED PROTEIN 1"/>
    <property type="match status" value="1"/>
</dbReference>
<evidence type="ECO:0000256" key="2">
    <source>
        <dbReference type="SAM" id="Phobius"/>
    </source>
</evidence>
<sequence>MSYTNDFDLFVGGICGVFKGVKLGKSAFIAKNIQKLQSISKDHEITSMSWGDDEEKEILIGCGSKQHRRLGFIFFVFFTILIVNYINNIIYLFIYLYSIKIYDTDCAAFTNSFVCNTGAGKINGISRYENNLLTSVVSGHVTLWKSKEENEILIEAGSNIERMRHSIDNKNLIATGGKENTLKIYNLENKKIVFEEKNVKNDWLEMRVPQWTSDIGFFPQTSMLATCSRYGYIRLYDPSAQRRPVINLEIKDQALTTLAIAPQERQIIVGSGKGIMNLIDLRKPGKVLNTYKDFVGGITAIHCTKNEVVSVGLDRYLRIHDLVTKKLQQKTFLTSKLKCLLVRRNFNFNEIKAEEDDNDKDGNDSGDDSLDEMMDESIDDIGHDPIDDLEKVY</sequence>
<dbReference type="Gene3D" id="2.130.10.10">
    <property type="entry name" value="YVTN repeat-like/Quinoprotein amine dehydrogenase"/>
    <property type="match status" value="1"/>
</dbReference>
<reference evidence="3 4" key="1">
    <citation type="submission" date="2020-08" db="EMBL/GenBank/DDBJ databases">
        <title>Aphidius gifuensis genome sequencing and assembly.</title>
        <authorList>
            <person name="Du Z."/>
        </authorList>
    </citation>
    <scope>NUCLEOTIDE SEQUENCE [LARGE SCALE GENOMIC DNA]</scope>
    <source>
        <strain evidence="3">YNYX2018</strain>
        <tissue evidence="3">Adults</tissue>
    </source>
</reference>
<protein>
    <recommendedName>
        <fullName evidence="5">WD repeat-containing protein 74</fullName>
    </recommendedName>
</protein>
<comment type="caution">
    <text evidence="3">The sequence shown here is derived from an EMBL/GenBank/DDBJ whole genome shotgun (WGS) entry which is preliminary data.</text>
</comment>
<dbReference type="OrthoDB" id="18388at2759"/>